<dbReference type="AlphaFoldDB" id="A0A6H0SI81"/>
<dbReference type="Proteomes" id="UP000502331">
    <property type="component" value="Chromosome"/>
</dbReference>
<evidence type="ECO:0000313" key="2">
    <source>
        <dbReference type="Proteomes" id="UP000502331"/>
    </source>
</evidence>
<keyword evidence="2" id="KW-1185">Reference proteome</keyword>
<evidence type="ECO:0000313" key="1">
    <source>
        <dbReference type="EMBL" id="QIV86880.1"/>
    </source>
</evidence>
<sequence length="68" mass="7189">MVGILAAFLSPQWGDKTMRKILYRTTLGLSAVALAKSGAGAAQASPVVEEEYYGFSVKMVHEGSLDGL</sequence>
<dbReference type="EMBL" id="CP032549">
    <property type="protein sequence ID" value="QIV86880.1"/>
    <property type="molecule type" value="Genomic_DNA"/>
</dbReference>
<protein>
    <submittedName>
        <fullName evidence="1">Uncharacterized protein</fullName>
    </submittedName>
</protein>
<gene>
    <name evidence="1" type="ORF">D3791_06885</name>
</gene>
<accession>A0A6H0SI81</accession>
<proteinExistence type="predicted"/>
<reference evidence="1 2" key="1">
    <citation type="submission" date="2018-09" db="EMBL/GenBank/DDBJ databases">
        <title>Glutamicibacter mishrai S5-52T (LMG 29155T = KCTC 39846T).</title>
        <authorList>
            <person name="Das S.K."/>
        </authorList>
    </citation>
    <scope>NUCLEOTIDE SEQUENCE [LARGE SCALE GENOMIC DNA]</scope>
    <source>
        <strain evidence="1 2">S5-52</strain>
    </source>
</reference>
<organism evidence="1 2">
    <name type="scientific">Glutamicibacter mishrai</name>
    <dbReference type="NCBI Taxonomy" id="1775880"/>
    <lineage>
        <taxon>Bacteria</taxon>
        <taxon>Bacillati</taxon>
        <taxon>Actinomycetota</taxon>
        <taxon>Actinomycetes</taxon>
        <taxon>Micrococcales</taxon>
        <taxon>Micrococcaceae</taxon>
        <taxon>Glutamicibacter</taxon>
    </lineage>
</organism>
<name>A0A6H0SI81_9MICC</name>